<name>A0ABT9L0J6_9ACTN</name>
<feature type="region of interest" description="Disordered" evidence="1">
    <location>
        <begin position="1"/>
        <end position="23"/>
    </location>
</feature>
<accession>A0ABT9L0J6</accession>
<dbReference type="Proteomes" id="UP001234880">
    <property type="component" value="Unassembled WGS sequence"/>
</dbReference>
<gene>
    <name evidence="2" type="ORF">JOF35_006233</name>
</gene>
<evidence type="ECO:0000313" key="3">
    <source>
        <dbReference type="Proteomes" id="UP001234880"/>
    </source>
</evidence>
<feature type="region of interest" description="Disordered" evidence="1">
    <location>
        <begin position="35"/>
        <end position="78"/>
    </location>
</feature>
<sequence length="78" mass="7999">MVHASGEQIRPGGRKGDDGRGAAVVEEEEVRAALHRLDTSGETGQYGCPPRLLGVAGQQRPQGGGFGGGETYQAVPAP</sequence>
<organism evidence="2 3">
    <name type="scientific">Streptomyces demainii</name>
    <dbReference type="NCBI Taxonomy" id="588122"/>
    <lineage>
        <taxon>Bacteria</taxon>
        <taxon>Bacillati</taxon>
        <taxon>Actinomycetota</taxon>
        <taxon>Actinomycetes</taxon>
        <taxon>Kitasatosporales</taxon>
        <taxon>Streptomycetaceae</taxon>
        <taxon>Streptomyces</taxon>
    </lineage>
</organism>
<reference evidence="2 3" key="1">
    <citation type="submission" date="2023-07" db="EMBL/GenBank/DDBJ databases">
        <title>Sequencing the genomes of 1000 actinobacteria strains.</title>
        <authorList>
            <person name="Klenk H.-P."/>
        </authorList>
    </citation>
    <scope>NUCLEOTIDE SEQUENCE [LARGE SCALE GENOMIC DNA]</scope>
    <source>
        <strain evidence="2 3">DSM 41600</strain>
    </source>
</reference>
<comment type="caution">
    <text evidence="2">The sequence shown here is derived from an EMBL/GenBank/DDBJ whole genome shotgun (WGS) entry which is preliminary data.</text>
</comment>
<evidence type="ECO:0000313" key="2">
    <source>
        <dbReference type="EMBL" id="MDP9613895.1"/>
    </source>
</evidence>
<dbReference type="EMBL" id="JAURUE010000002">
    <property type="protein sequence ID" value="MDP9613895.1"/>
    <property type="molecule type" value="Genomic_DNA"/>
</dbReference>
<proteinExistence type="predicted"/>
<dbReference type="RefSeq" id="WP_370595188.1">
    <property type="nucleotide sequence ID" value="NZ_JAURUE010000002.1"/>
</dbReference>
<keyword evidence="3" id="KW-1185">Reference proteome</keyword>
<protein>
    <submittedName>
        <fullName evidence="2">Uncharacterized protein</fullName>
    </submittedName>
</protein>
<evidence type="ECO:0000256" key="1">
    <source>
        <dbReference type="SAM" id="MobiDB-lite"/>
    </source>
</evidence>